<proteinExistence type="predicted"/>
<dbReference type="PANTHER" id="PTHR33204">
    <property type="entry name" value="TRANSCRIPTIONAL REGULATOR, MARR FAMILY"/>
    <property type="match status" value="1"/>
</dbReference>
<evidence type="ECO:0000313" key="6">
    <source>
        <dbReference type="Proteomes" id="UP000037046"/>
    </source>
</evidence>
<evidence type="ECO:0000256" key="3">
    <source>
        <dbReference type="ARBA" id="ARBA00023163"/>
    </source>
</evidence>
<dbReference type="PROSITE" id="PS51118">
    <property type="entry name" value="HTH_HXLR"/>
    <property type="match status" value="1"/>
</dbReference>
<dbReference type="PANTHER" id="PTHR33204:SF18">
    <property type="entry name" value="TRANSCRIPTIONAL REGULATORY PROTEIN"/>
    <property type="match status" value="1"/>
</dbReference>
<dbReference type="STRING" id="74031.SAMN04488077_10988"/>
<keyword evidence="2" id="KW-0238">DNA-binding</keyword>
<reference evidence="6" key="1">
    <citation type="submission" date="2015-07" db="EMBL/GenBank/DDBJ databases">
        <title>Draft Genome Sequence of Roseovarius tolerans EL-164, a producer of N-Acylated Alanine Methyl Esters (NAMEs).</title>
        <authorList>
            <person name="Voget S."/>
            <person name="Bruns H."/>
            <person name="Wagner-Doebler I."/>
            <person name="Schulz S."/>
            <person name="Daniel R."/>
        </authorList>
    </citation>
    <scope>NUCLEOTIDE SEQUENCE [LARGE SCALE GENOMIC DNA]</scope>
    <source>
        <strain evidence="6">EL-164</strain>
    </source>
</reference>
<dbReference type="SUPFAM" id="SSF46785">
    <property type="entry name" value="Winged helix' DNA-binding domain"/>
    <property type="match status" value="1"/>
</dbReference>
<dbReference type="RefSeq" id="WP_200901854.1">
    <property type="nucleotide sequence ID" value="NZ_CP118494.1"/>
</dbReference>
<dbReference type="AlphaFoldDB" id="A0A0L6CVQ6"/>
<dbReference type="Pfam" id="PF01638">
    <property type="entry name" value="HxlR"/>
    <property type="match status" value="1"/>
</dbReference>
<dbReference type="Proteomes" id="UP000037046">
    <property type="component" value="Unassembled WGS sequence"/>
</dbReference>
<organism evidence="5 6">
    <name type="scientific">Roseovarius tolerans</name>
    <dbReference type="NCBI Taxonomy" id="74031"/>
    <lineage>
        <taxon>Bacteria</taxon>
        <taxon>Pseudomonadati</taxon>
        <taxon>Pseudomonadota</taxon>
        <taxon>Alphaproteobacteria</taxon>
        <taxon>Rhodobacterales</taxon>
        <taxon>Roseobacteraceae</taxon>
        <taxon>Roseovarius</taxon>
    </lineage>
</organism>
<dbReference type="InterPro" id="IPR002577">
    <property type="entry name" value="HTH_HxlR"/>
</dbReference>
<keyword evidence="3" id="KW-0804">Transcription</keyword>
<feature type="domain" description="HTH hxlR-type" evidence="4">
    <location>
        <begin position="1"/>
        <end position="89"/>
    </location>
</feature>
<dbReference type="InterPro" id="IPR011991">
    <property type="entry name" value="ArsR-like_HTH"/>
</dbReference>
<evidence type="ECO:0000256" key="1">
    <source>
        <dbReference type="ARBA" id="ARBA00023015"/>
    </source>
</evidence>
<evidence type="ECO:0000313" key="5">
    <source>
        <dbReference type="EMBL" id="KNX41857.1"/>
    </source>
</evidence>
<dbReference type="InterPro" id="IPR036390">
    <property type="entry name" value="WH_DNA-bd_sf"/>
</dbReference>
<comment type="caution">
    <text evidence="5">The sequence shown here is derived from an EMBL/GenBank/DDBJ whole genome shotgun (WGS) entry which is preliminary data.</text>
</comment>
<dbReference type="PATRIC" id="fig|74031.6.peg.1615"/>
<keyword evidence="1" id="KW-0805">Transcription regulation</keyword>
<dbReference type="GO" id="GO:0003677">
    <property type="term" value="F:DNA binding"/>
    <property type="evidence" value="ECO:0007669"/>
    <property type="project" value="UniProtKB-KW"/>
</dbReference>
<dbReference type="Gene3D" id="1.10.10.10">
    <property type="entry name" value="Winged helix-like DNA-binding domain superfamily/Winged helix DNA-binding domain"/>
    <property type="match status" value="1"/>
</dbReference>
<dbReference type="EMBL" id="LGVV01000016">
    <property type="protein sequence ID" value="KNX41857.1"/>
    <property type="molecule type" value="Genomic_DNA"/>
</dbReference>
<gene>
    <name evidence="5" type="primary">hxlR_1</name>
    <name evidence="5" type="ORF">ROTO_15820</name>
</gene>
<evidence type="ECO:0000256" key="2">
    <source>
        <dbReference type="ARBA" id="ARBA00023125"/>
    </source>
</evidence>
<name>A0A0L6CVQ6_9RHOB</name>
<keyword evidence="6" id="KW-1185">Reference proteome</keyword>
<evidence type="ECO:0000259" key="4">
    <source>
        <dbReference type="PROSITE" id="PS51118"/>
    </source>
</evidence>
<accession>A0A0L6CVQ6</accession>
<protein>
    <submittedName>
        <fullName evidence="5">HTH-type transcriptional activator HxlR</fullName>
    </submittedName>
</protein>
<dbReference type="GO" id="GO:0006355">
    <property type="term" value="P:regulation of DNA-templated transcription"/>
    <property type="evidence" value="ECO:0007669"/>
    <property type="project" value="UniProtKB-ARBA"/>
</dbReference>
<sequence>MGDQWSILILREFFLEGPRRFQDLQDILGLSPNTLSNRLKKLEGAGILTRQAYSANPPRSEYVLTDAGQALGPVMGALHQWGEAHTPDL</sequence>
<dbReference type="CDD" id="cd00090">
    <property type="entry name" value="HTH_ARSR"/>
    <property type="match status" value="1"/>
</dbReference>
<dbReference type="InterPro" id="IPR036388">
    <property type="entry name" value="WH-like_DNA-bd_sf"/>
</dbReference>